<evidence type="ECO:0000256" key="2">
    <source>
        <dbReference type="SAM" id="Phobius"/>
    </source>
</evidence>
<organism evidence="3 4">
    <name type="scientific">Pycnococcus provasolii</name>
    <dbReference type="NCBI Taxonomy" id="41880"/>
    <lineage>
        <taxon>Eukaryota</taxon>
        <taxon>Viridiplantae</taxon>
        <taxon>Chlorophyta</taxon>
        <taxon>Pseudoscourfieldiophyceae</taxon>
        <taxon>Pseudoscourfieldiales</taxon>
        <taxon>Pycnococcaceae</taxon>
        <taxon>Pycnococcus</taxon>
    </lineage>
</organism>
<reference evidence="3" key="1">
    <citation type="submission" date="2020-10" db="EMBL/GenBank/DDBJ databases">
        <title>Unveiling of a novel bifunctional photoreceptor, Dualchrome1, isolated from a cosmopolitan green alga.</title>
        <authorList>
            <person name="Suzuki S."/>
            <person name="Kawachi M."/>
        </authorList>
    </citation>
    <scope>NUCLEOTIDE SEQUENCE</scope>
    <source>
        <strain evidence="3">NIES 2893</strain>
    </source>
</reference>
<keyword evidence="2" id="KW-0812">Transmembrane</keyword>
<accession>A0A830HEQ0</accession>
<keyword evidence="2" id="KW-1133">Transmembrane helix</keyword>
<feature type="transmembrane region" description="Helical" evidence="2">
    <location>
        <begin position="264"/>
        <end position="281"/>
    </location>
</feature>
<feature type="region of interest" description="Disordered" evidence="1">
    <location>
        <begin position="38"/>
        <end position="73"/>
    </location>
</feature>
<feature type="transmembrane region" description="Helical" evidence="2">
    <location>
        <begin position="234"/>
        <end position="258"/>
    </location>
</feature>
<gene>
    <name evidence="3" type="ORF">PPROV_000282500</name>
</gene>
<comment type="caution">
    <text evidence="3">The sequence shown here is derived from an EMBL/GenBank/DDBJ whole genome shotgun (WGS) entry which is preliminary data.</text>
</comment>
<keyword evidence="2" id="KW-0472">Membrane</keyword>
<proteinExistence type="predicted"/>
<name>A0A830HEQ0_9CHLO</name>
<sequence length="330" mass="37308">MAAANCANLGSSCHHTRGAGARTHLCARSVRRDVRARVSNVAEDTSRPDPDGGEFVPGSAATAASWPRGDTPRKMYKKADLDEETKRNIERRARNSPYAHNSLYVTNLRDKIKRVSRREYMRLRREAWVEERKGDTIFEGRIREQPESSFENIYKTSYLRSEAPRKDYGTKVIHDFCFGATLSLILLGSWLFGLLCGFGGVVYPLIHGVIHATTNSISYALWSKRCEHRPLTLLSFVHSWVIFAGTGKVVVNALWSMTPMQPTLFTWVFAVGSLWASLFYLKCLVRGGNPPPKDVAWQEWGVNEYGIPYSKPGDNPLRKAAPQNLFRLKR</sequence>
<evidence type="ECO:0000313" key="3">
    <source>
        <dbReference type="EMBL" id="GHP04071.1"/>
    </source>
</evidence>
<evidence type="ECO:0000256" key="1">
    <source>
        <dbReference type="SAM" id="MobiDB-lite"/>
    </source>
</evidence>
<dbReference type="EMBL" id="BNJQ01000006">
    <property type="protein sequence ID" value="GHP04071.1"/>
    <property type="molecule type" value="Genomic_DNA"/>
</dbReference>
<keyword evidence="4" id="KW-1185">Reference proteome</keyword>
<protein>
    <submittedName>
        <fullName evidence="3">Uncharacterized protein</fullName>
    </submittedName>
</protein>
<evidence type="ECO:0000313" key="4">
    <source>
        <dbReference type="Proteomes" id="UP000660262"/>
    </source>
</evidence>
<dbReference type="Proteomes" id="UP000660262">
    <property type="component" value="Unassembled WGS sequence"/>
</dbReference>
<dbReference type="AlphaFoldDB" id="A0A830HEQ0"/>